<dbReference type="InterPro" id="IPR023296">
    <property type="entry name" value="Glyco_hydro_beta-prop_sf"/>
</dbReference>
<gene>
    <name evidence="6" type="ORF">UFOPK2359_00193</name>
</gene>
<evidence type="ECO:0000259" key="4">
    <source>
        <dbReference type="Pfam" id="PF00251"/>
    </source>
</evidence>
<dbReference type="InterPro" id="IPR001362">
    <property type="entry name" value="Glyco_hydro_32"/>
</dbReference>
<protein>
    <submittedName>
        <fullName evidence="6">Unannotated protein</fullName>
    </submittedName>
</protein>
<evidence type="ECO:0000259" key="5">
    <source>
        <dbReference type="Pfam" id="PF08244"/>
    </source>
</evidence>
<dbReference type="Gene3D" id="2.115.10.20">
    <property type="entry name" value="Glycosyl hydrolase domain, family 43"/>
    <property type="match status" value="1"/>
</dbReference>
<dbReference type="GO" id="GO:0005737">
    <property type="term" value="C:cytoplasm"/>
    <property type="evidence" value="ECO:0007669"/>
    <property type="project" value="TreeGrafter"/>
</dbReference>
<dbReference type="InterPro" id="IPR018053">
    <property type="entry name" value="Glyco_hydro_32_AS"/>
</dbReference>
<accession>A0A6J6MNE6</accession>
<dbReference type="PANTHER" id="PTHR42800">
    <property type="entry name" value="EXOINULINASE INUD (AFU_ORTHOLOGUE AFUA_5G00480)"/>
    <property type="match status" value="1"/>
</dbReference>
<evidence type="ECO:0000256" key="2">
    <source>
        <dbReference type="ARBA" id="ARBA00022801"/>
    </source>
</evidence>
<dbReference type="GO" id="GO:0005987">
    <property type="term" value="P:sucrose catabolic process"/>
    <property type="evidence" value="ECO:0007669"/>
    <property type="project" value="TreeGrafter"/>
</dbReference>
<keyword evidence="3" id="KW-0326">Glycosidase</keyword>
<dbReference type="CDD" id="cd18622">
    <property type="entry name" value="GH32_Inu-like"/>
    <property type="match status" value="1"/>
</dbReference>
<keyword evidence="2" id="KW-0378">Hydrolase</keyword>
<organism evidence="6">
    <name type="scientific">freshwater metagenome</name>
    <dbReference type="NCBI Taxonomy" id="449393"/>
    <lineage>
        <taxon>unclassified sequences</taxon>
        <taxon>metagenomes</taxon>
        <taxon>ecological metagenomes</taxon>
    </lineage>
</organism>
<dbReference type="Pfam" id="PF00251">
    <property type="entry name" value="Glyco_hydro_32N"/>
    <property type="match status" value="1"/>
</dbReference>
<dbReference type="PANTHER" id="PTHR42800:SF1">
    <property type="entry name" value="EXOINULINASE INUD (AFU_ORTHOLOGUE AFUA_5G00480)"/>
    <property type="match status" value="1"/>
</dbReference>
<dbReference type="InterPro" id="IPR013148">
    <property type="entry name" value="Glyco_hydro_32_N"/>
</dbReference>
<name>A0A6J6MNE6_9ZZZZ</name>
<feature type="domain" description="Glycosyl hydrolase family 32 C-terminal" evidence="5">
    <location>
        <begin position="330"/>
        <end position="388"/>
    </location>
</feature>
<evidence type="ECO:0000313" key="6">
    <source>
        <dbReference type="EMBL" id="CAB4673923.1"/>
    </source>
</evidence>
<dbReference type="PROSITE" id="PS00609">
    <property type="entry name" value="GLYCOSYL_HYDROL_F32"/>
    <property type="match status" value="1"/>
</dbReference>
<dbReference type="SUPFAM" id="SSF49899">
    <property type="entry name" value="Concanavalin A-like lectins/glucanases"/>
    <property type="match status" value="1"/>
</dbReference>
<comment type="similarity">
    <text evidence="1">Belongs to the glycosyl hydrolase 32 family.</text>
</comment>
<dbReference type="InterPro" id="IPR013189">
    <property type="entry name" value="Glyco_hydro_32_C"/>
</dbReference>
<dbReference type="Pfam" id="PF08244">
    <property type="entry name" value="Glyco_hydro_32C"/>
    <property type="match status" value="1"/>
</dbReference>
<dbReference type="SMART" id="SM00640">
    <property type="entry name" value="Glyco_32"/>
    <property type="match status" value="1"/>
</dbReference>
<proteinExistence type="inferred from homology"/>
<evidence type="ECO:0000256" key="3">
    <source>
        <dbReference type="ARBA" id="ARBA00023295"/>
    </source>
</evidence>
<evidence type="ECO:0000256" key="1">
    <source>
        <dbReference type="ARBA" id="ARBA00009902"/>
    </source>
</evidence>
<dbReference type="SUPFAM" id="SSF75005">
    <property type="entry name" value="Arabinanase/levansucrase/invertase"/>
    <property type="match status" value="1"/>
</dbReference>
<dbReference type="GO" id="GO:0004575">
    <property type="term" value="F:sucrose alpha-glucosidase activity"/>
    <property type="evidence" value="ECO:0007669"/>
    <property type="project" value="TreeGrafter"/>
</dbReference>
<dbReference type="AlphaFoldDB" id="A0A6J6MNE6"/>
<feature type="domain" description="Glycosyl hydrolase family 32 N-terminal" evidence="4">
    <location>
        <begin position="14"/>
        <end position="306"/>
    </location>
</feature>
<dbReference type="Gene3D" id="2.60.120.560">
    <property type="entry name" value="Exo-inulinase, domain 1"/>
    <property type="match status" value="1"/>
</dbReference>
<sequence length="397" mass="44947">MSTDIDFLYRPGFHFTPAKNWMNDPNGLVFHKGEYHLFYQHNPFGTKWGHMSWGHAVSTDLLNWKHLDIAISEDADGAIFSGSAVSIGDEIVAIYTRHTETNQTQCIATSKDNGRTFTKFESNPVLDLDMADFRDPKVFRYEDQWIMAVVKPHEHVCVFYKSIDLIKWEFLSEFGPAAAIGGVWECPDLFPLTYNGEELWVLLISLNPGAINNGTGTQYFVGSFDGVTFRPKYPIEKPRWLDHGRDNYAGATFNDAPDGRRIFIGWMANWQDLGSHPATSWTNAMTIPRELGLTKIGEEIVLTQQPLCSPTYELIIDTTKKHRSGLTGFVELGYDPSTQKIFVDNYTADVKPVNNRIHLKVLVDQSSVELYTKDGVCWITMAVFPQPGVTRELTNFG</sequence>
<reference evidence="6" key="1">
    <citation type="submission" date="2020-05" db="EMBL/GenBank/DDBJ databases">
        <authorList>
            <person name="Chiriac C."/>
            <person name="Salcher M."/>
            <person name="Ghai R."/>
            <person name="Kavagutti S V."/>
        </authorList>
    </citation>
    <scope>NUCLEOTIDE SEQUENCE</scope>
</reference>
<dbReference type="InterPro" id="IPR013320">
    <property type="entry name" value="ConA-like_dom_sf"/>
</dbReference>
<dbReference type="EMBL" id="CAEZXG010000006">
    <property type="protein sequence ID" value="CAB4673923.1"/>
    <property type="molecule type" value="Genomic_DNA"/>
</dbReference>